<evidence type="ECO:0000313" key="1">
    <source>
        <dbReference type="EMBL" id="ADR35985.1"/>
    </source>
</evidence>
<keyword evidence="2" id="KW-1185">Reference proteome</keyword>
<reference evidence="1 2" key="2">
    <citation type="journal article" date="2011" name="Stand. Genomic Sci.">
        <title>Complete genome sequence of Oceanithermus profundus type strain (506).</title>
        <authorList>
            <person name="Pati A."/>
            <person name="Zhang X."/>
            <person name="Lapidus A."/>
            <person name="Nolan M."/>
            <person name="Lucas S."/>
            <person name="Del Rio T.G."/>
            <person name="Tice H."/>
            <person name="Cheng J.F."/>
            <person name="Tapia R."/>
            <person name="Han C."/>
            <person name="Goodwin L."/>
            <person name="Pitluck S."/>
            <person name="Liolios K."/>
            <person name="Pagani I."/>
            <person name="Ivanova N."/>
            <person name="Mavromatis K."/>
            <person name="Chen A."/>
            <person name="Palaniappan K."/>
            <person name="Hauser L."/>
            <person name="Jeffries C.D."/>
            <person name="Brambilla E.M."/>
            <person name="Rohl A."/>
            <person name="Mwirichia R."/>
            <person name="Rohde M."/>
            <person name="Tindall B.J."/>
            <person name="Sikorski J."/>
            <person name="Wirth R."/>
            <person name="Goker M."/>
            <person name="Woyke T."/>
            <person name="Detter J.C."/>
            <person name="Bristow J."/>
            <person name="Eisen J.A."/>
            <person name="Markowitz V."/>
            <person name="Hugenholtz P."/>
            <person name="Kyrpides N.C."/>
            <person name="Klenk H.P."/>
            <person name="Land M."/>
        </authorList>
    </citation>
    <scope>NUCLEOTIDE SEQUENCE [LARGE SCALE GENOMIC DNA]</scope>
    <source>
        <strain evidence="2">DSM 14977 / NBRC 100410 / VKM B-2274 / 506</strain>
    </source>
</reference>
<dbReference type="KEGG" id="opr:Ocepr_0527"/>
<gene>
    <name evidence="1" type="ordered locus">Ocepr_0527</name>
</gene>
<proteinExistence type="predicted"/>
<reference evidence="2" key="1">
    <citation type="submission" date="2010-11" db="EMBL/GenBank/DDBJ databases">
        <title>The complete sequence of chromosome of Oceanithermus profundus DSM 14977.</title>
        <authorList>
            <consortium name="US DOE Joint Genome Institute (JGI-PGF)"/>
            <person name="Lucas S."/>
            <person name="Copeland A."/>
            <person name="Lapidus A."/>
            <person name="Bruce D."/>
            <person name="Goodwin L."/>
            <person name="Pitluck S."/>
            <person name="Kyrpides N."/>
            <person name="Mavromatis K."/>
            <person name="Pagani I."/>
            <person name="Ivanova N."/>
            <person name="Zhang X."/>
            <person name="Brettin T."/>
            <person name="Detter J.C."/>
            <person name="Tapia R."/>
            <person name="Han C."/>
            <person name="Land M."/>
            <person name="Hauser L."/>
            <person name="Markowitz V."/>
            <person name="Cheng J.-F."/>
            <person name="Hugenholtz P."/>
            <person name="Woyke T."/>
            <person name="Wu D."/>
            <person name="Tindall B."/>
            <person name="Faehnrich R."/>
            <person name="Brambilla E."/>
            <person name="Klenk H.-P."/>
            <person name="Eisen J.A."/>
        </authorList>
    </citation>
    <scope>NUCLEOTIDE SEQUENCE [LARGE SCALE GENOMIC DNA]</scope>
    <source>
        <strain evidence="2">DSM 14977 / NBRC 100410 / VKM B-2274 / 506</strain>
    </source>
</reference>
<dbReference type="STRING" id="670487.Ocepr_0527"/>
<dbReference type="EMBL" id="CP002361">
    <property type="protein sequence ID" value="ADR35985.1"/>
    <property type="molecule type" value="Genomic_DNA"/>
</dbReference>
<dbReference type="RefSeq" id="WP_013457155.1">
    <property type="nucleotide sequence ID" value="NC_014761.1"/>
</dbReference>
<organism evidence="1 2">
    <name type="scientific">Oceanithermus profundus (strain DSM 14977 / NBRC 100410 / VKM B-2274 / 506)</name>
    <dbReference type="NCBI Taxonomy" id="670487"/>
    <lineage>
        <taxon>Bacteria</taxon>
        <taxon>Thermotogati</taxon>
        <taxon>Deinococcota</taxon>
        <taxon>Deinococci</taxon>
        <taxon>Thermales</taxon>
        <taxon>Thermaceae</taxon>
        <taxon>Oceanithermus</taxon>
    </lineage>
</organism>
<dbReference type="AlphaFoldDB" id="E4U6Y2"/>
<dbReference type="Proteomes" id="UP000008722">
    <property type="component" value="Chromosome"/>
</dbReference>
<accession>E4U6Y2</accession>
<protein>
    <submittedName>
        <fullName evidence="1">Uncharacterized protein</fullName>
    </submittedName>
</protein>
<name>E4U6Y2_OCEP5</name>
<evidence type="ECO:0000313" key="2">
    <source>
        <dbReference type="Proteomes" id="UP000008722"/>
    </source>
</evidence>
<sequence precursor="true">MRNRGSILPLALLVLALLFVAGPLTLMGRGQLRALRVAVAERQANDLAALALAEAVRRPPGRSVRLRCPSPTSRDWRFREVRAGGEVLGEYALLPLRSRRGLGRWCVAARTAGGPLNEGERVAVYYRVVTDSRGNVLQQEALR</sequence>
<dbReference type="HOGENOM" id="CLU_1842724_0_0_0"/>